<dbReference type="InterPro" id="IPR038765">
    <property type="entry name" value="Papain-like_cys_pep_sf"/>
</dbReference>
<feature type="region of interest" description="Disordered" evidence="1">
    <location>
        <begin position="20"/>
        <end position="50"/>
    </location>
</feature>
<keyword evidence="3" id="KW-1185">Reference proteome</keyword>
<dbReference type="AlphaFoldDB" id="A0AAE0ETI3"/>
<evidence type="ECO:0000313" key="2">
    <source>
        <dbReference type="EMBL" id="KAK3240353.1"/>
    </source>
</evidence>
<evidence type="ECO:0000256" key="1">
    <source>
        <dbReference type="SAM" id="MobiDB-lite"/>
    </source>
</evidence>
<protein>
    <submittedName>
        <fullName evidence="2">Uncharacterized protein</fullName>
    </submittedName>
</protein>
<dbReference type="SUPFAM" id="SSF54001">
    <property type="entry name" value="Cysteine proteinases"/>
    <property type="match status" value="1"/>
</dbReference>
<evidence type="ECO:0000313" key="3">
    <source>
        <dbReference type="Proteomes" id="UP001190700"/>
    </source>
</evidence>
<gene>
    <name evidence="2" type="ORF">CYMTET_49802</name>
</gene>
<dbReference type="Proteomes" id="UP001190700">
    <property type="component" value="Unassembled WGS sequence"/>
</dbReference>
<reference evidence="2 3" key="1">
    <citation type="journal article" date="2015" name="Genome Biol. Evol.">
        <title>Comparative Genomics of a Bacterivorous Green Alga Reveals Evolutionary Causalities and Consequences of Phago-Mixotrophic Mode of Nutrition.</title>
        <authorList>
            <person name="Burns J.A."/>
            <person name="Paasch A."/>
            <person name="Narechania A."/>
            <person name="Kim E."/>
        </authorList>
    </citation>
    <scope>NUCLEOTIDE SEQUENCE [LARGE SCALE GENOMIC DNA]</scope>
    <source>
        <strain evidence="2 3">PLY_AMNH</strain>
    </source>
</reference>
<dbReference type="PANTHER" id="PTHR47664">
    <property type="entry name" value="NLPC_P60 DOMAIN-CONTAINING PROTEIN"/>
    <property type="match status" value="1"/>
</dbReference>
<dbReference type="Gene3D" id="3.90.1720.10">
    <property type="entry name" value="endopeptidase domain like (from Nostoc punctiforme)"/>
    <property type="match status" value="1"/>
</dbReference>
<organism evidence="2 3">
    <name type="scientific">Cymbomonas tetramitiformis</name>
    <dbReference type="NCBI Taxonomy" id="36881"/>
    <lineage>
        <taxon>Eukaryota</taxon>
        <taxon>Viridiplantae</taxon>
        <taxon>Chlorophyta</taxon>
        <taxon>Pyramimonadophyceae</taxon>
        <taxon>Pyramimonadales</taxon>
        <taxon>Pyramimonadaceae</taxon>
        <taxon>Cymbomonas</taxon>
    </lineage>
</organism>
<name>A0AAE0ETI3_9CHLO</name>
<accession>A0AAE0ETI3</accession>
<comment type="caution">
    <text evidence="2">The sequence shown here is derived from an EMBL/GenBank/DDBJ whole genome shotgun (WGS) entry which is preliminary data.</text>
</comment>
<sequence>MHPGFHESFGPSGLAALLKDSKVVEDGPGEPLEALEQPDILVGGGEEGSLQDNFKRFRKKRQADKREAQKAVELANSARASPQYKQTVRKLFIETAKKYLGAPYAQRYHDPVSCECEGCTEREEQLFHAPPFLDCCALVRRCVADLQEHFGFKLGRGNQAYQFDTLPVRVQSVAELEPGDLIFYEGKYYSTSAKQQLHDIVHVEIFTGGESGEAVIGSRERFKWVKEYESYRIDNSARWKLIAYHFAKIDTWLEGTLQSFCSEHTWEPANMAEAHRLRDAPTKSIFTADTENEAASDDDC</sequence>
<dbReference type="PANTHER" id="PTHR47664:SF1">
    <property type="entry name" value="CHROMOSOME UNDETERMINED SCAFFOLD_14, WHOLE GENOME SHOTGUN SEQUENCE"/>
    <property type="match status" value="1"/>
</dbReference>
<dbReference type="EMBL" id="LGRX02033670">
    <property type="protein sequence ID" value="KAK3240353.1"/>
    <property type="molecule type" value="Genomic_DNA"/>
</dbReference>
<proteinExistence type="predicted"/>